<accession>A0A1M5U198</accession>
<evidence type="ECO:0000259" key="1">
    <source>
        <dbReference type="Pfam" id="PF07693"/>
    </source>
</evidence>
<feature type="domain" description="KAP NTPase" evidence="1">
    <location>
        <begin position="24"/>
        <end position="272"/>
    </location>
</feature>
<dbReference type="EMBL" id="FQWC01000008">
    <property type="protein sequence ID" value="SHH56865.1"/>
    <property type="molecule type" value="Genomic_DNA"/>
</dbReference>
<dbReference type="SUPFAM" id="SSF52540">
    <property type="entry name" value="P-loop containing nucleoside triphosphate hydrolases"/>
    <property type="match status" value="1"/>
</dbReference>
<dbReference type="InterPro" id="IPR027417">
    <property type="entry name" value="P-loop_NTPase"/>
</dbReference>
<evidence type="ECO:0000313" key="2">
    <source>
        <dbReference type="EMBL" id="SHH56865.1"/>
    </source>
</evidence>
<sequence length="498" mass="57884">MGFATLSIDSEITRFAEHLSKEDNNRILFSGIFGIGKTYFIEKFFESREDYISIKLSPVNYAVSANQDIFELIKFDIAFQLLALNPDFQKTNFDKVFAGQFYVLENYKNIIGDLIMNLSKLDHQVNSILEPAVELGKKIKEYTESINVDEEKDLKEFLNFFKDQKGTIREENNISELLTTLIYSLKQNEVKKDIVLVIDDLDRIDPEHIFRLLNVFSAHFDFQELVGVNKFGFDKVILICDIENIRGIFHNKYGAEIDFSGYIDKFYSKEIYYYKIEEVIKNNLKIILTKIRCNQTNFATQISSQGTYIHTELQFLFSFFIDSGSVSLRNLISFIQKEIVLQSYSLQSVKLGIGRVYSSSTPILFILGVLEQFFGSKINFIKAIDKAIDKFPLIYLEKYNNYSSATIGNLAMLAGYSQTQLLVSSNDSENYKYIVLDYTIEYKTEWYNHSYGIVGYMQKIYQSSELEKEKDNHNIIFPYFQLFKNAYAAYNEIVKKTD</sequence>
<protein>
    <submittedName>
        <fullName evidence="2">KAP family P-loop domain-containing protein</fullName>
    </submittedName>
</protein>
<dbReference type="InterPro" id="IPR011646">
    <property type="entry name" value="KAP_P-loop"/>
</dbReference>
<name>A0A1M5U198_9FLAO</name>
<dbReference type="RefSeq" id="WP_073417436.1">
    <property type="nucleotide sequence ID" value="NZ_FQWC01000008.1"/>
</dbReference>
<dbReference type="Pfam" id="PF07693">
    <property type="entry name" value="KAP_NTPase"/>
    <property type="match status" value="1"/>
</dbReference>
<proteinExistence type="predicted"/>
<dbReference type="AlphaFoldDB" id="A0A1M5U198"/>
<organism evidence="2 3">
    <name type="scientific">Flavobacterium defluvii</name>
    <dbReference type="NCBI Taxonomy" id="370979"/>
    <lineage>
        <taxon>Bacteria</taxon>
        <taxon>Pseudomonadati</taxon>
        <taxon>Bacteroidota</taxon>
        <taxon>Flavobacteriia</taxon>
        <taxon>Flavobacteriales</taxon>
        <taxon>Flavobacteriaceae</taxon>
        <taxon>Flavobacterium</taxon>
    </lineage>
</organism>
<dbReference type="STRING" id="370979.SAMN05443663_108223"/>
<reference evidence="3" key="1">
    <citation type="submission" date="2016-11" db="EMBL/GenBank/DDBJ databases">
        <authorList>
            <person name="Varghese N."/>
            <person name="Submissions S."/>
        </authorList>
    </citation>
    <scope>NUCLEOTIDE SEQUENCE [LARGE SCALE GENOMIC DNA]</scope>
    <source>
        <strain evidence="3">DSM 17963</strain>
    </source>
</reference>
<gene>
    <name evidence="2" type="ORF">SAMN05443663_108223</name>
</gene>
<dbReference type="Proteomes" id="UP000184071">
    <property type="component" value="Unassembled WGS sequence"/>
</dbReference>
<dbReference type="Gene3D" id="3.40.50.300">
    <property type="entry name" value="P-loop containing nucleotide triphosphate hydrolases"/>
    <property type="match status" value="1"/>
</dbReference>
<evidence type="ECO:0000313" key="3">
    <source>
        <dbReference type="Proteomes" id="UP000184071"/>
    </source>
</evidence>
<dbReference type="OrthoDB" id="871734at2"/>
<keyword evidence="3" id="KW-1185">Reference proteome</keyword>